<dbReference type="NCBIfam" id="TIGR00211">
    <property type="entry name" value="glyS"/>
    <property type="match status" value="1"/>
</dbReference>
<evidence type="ECO:0000313" key="13">
    <source>
        <dbReference type="EMBL" id="MFC6034216.1"/>
    </source>
</evidence>
<dbReference type="HAMAP" id="MF_00255">
    <property type="entry name" value="Gly_tRNA_synth_beta"/>
    <property type="match status" value="1"/>
</dbReference>
<evidence type="ECO:0000256" key="8">
    <source>
        <dbReference type="ARBA" id="ARBA00022917"/>
    </source>
</evidence>
<evidence type="ECO:0000256" key="2">
    <source>
        <dbReference type="ARBA" id="ARBA00008226"/>
    </source>
</evidence>
<comment type="similarity">
    <text evidence="2 11">Belongs to the class-II aminoacyl-tRNA synthetase family.</text>
</comment>
<dbReference type="InterPro" id="IPR015944">
    <property type="entry name" value="Gly-tRNA-synth_bsu"/>
</dbReference>
<dbReference type="InterPro" id="IPR006194">
    <property type="entry name" value="Gly-tRNA-synth_heterodimer"/>
</dbReference>
<dbReference type="InterPro" id="IPR008909">
    <property type="entry name" value="DALR_anticod-bd"/>
</dbReference>
<dbReference type="RefSeq" id="WP_379880471.1">
    <property type="nucleotide sequence ID" value="NZ_JBHPON010000001.1"/>
</dbReference>
<comment type="subunit">
    <text evidence="3 11">Tetramer of two alpha and two beta subunits.</text>
</comment>
<dbReference type="GO" id="GO:0004820">
    <property type="term" value="F:glycine-tRNA ligase activity"/>
    <property type="evidence" value="ECO:0007669"/>
    <property type="project" value="UniProtKB-EC"/>
</dbReference>
<evidence type="ECO:0000256" key="10">
    <source>
        <dbReference type="ARBA" id="ARBA00047937"/>
    </source>
</evidence>
<feature type="domain" description="DALR anticodon binding" evidence="12">
    <location>
        <begin position="656"/>
        <end position="754"/>
    </location>
</feature>
<keyword evidence="8 11" id="KW-0648">Protein biosynthesis</keyword>
<evidence type="ECO:0000256" key="9">
    <source>
        <dbReference type="ARBA" id="ARBA00023146"/>
    </source>
</evidence>
<sequence>MSELLLELFSEEIPARMQGRAAADLEKAVNKALMDAGFMPEGVKGFAGPRRLTVVAAGVPARQPDRREEKKGPRVGAPDKAIEGFLKSAGLSSLDQCEQREDKKGAYWVAVIDQKGRDTADLIAEFVPEIVRGFSWPKSMRWGDGDLRWVRPLHAVLCVFDGEVVNFEIDGIKSGDKTQGHRFMAPQTIQARSFEAYDQALKKAKVILDAEERKEMIARDAATLCKAQGLELVEDAGLLNEVSGLAEWPVPMMGSFDEKFLTVPDEVLTASMRGHQKYFSVRDPKTGCLANKFVYVANIESPDGGKAMRTGYERVLTARLSDAWYLYHQDLKRPLADRIDDLDKVTFFEGLGSVGDKARRVAALAKEIAPSVGADPAKAERAALLAKADLVTGMVYEFPELQGVMGRYYALEQNESAEIADAIRDHYKPAGQDDNVPTAPVSVAVALADKVDTLTAFWAIDKKPTGSSDPFALRRSALGVIQIMLNNQHRVALRNLIAWQMETLLAGSKRNSIFYWISEEFNHEFESAGLKAAIEVLDISRLEELTSAQRLSGRLARYQGKDESWRGLYQASELADFIKQLAFEMGSPDVIQIELLSFFHDRLKVYLRDKGFKHDQIDAVLTDEDGNLQDDLVLIIAKLEALAAFLKSDDGANLAAAYKRAGNILKAEEKKGKKPADQVGVTEGALAEAEEKALYAVLMDAEATAETAVAAEDFEAAMSALAQLRAPLDAFFEKVTVNVDDAKLRANRLSLLARLTAATAKVADFSKLEG</sequence>
<dbReference type="EC" id="6.1.1.14" evidence="11"/>
<keyword evidence="4 11" id="KW-0963">Cytoplasm</keyword>
<keyword evidence="14" id="KW-1185">Reference proteome</keyword>
<organism evidence="13 14">
    <name type="scientific">Hyphococcus aureus</name>
    <dbReference type="NCBI Taxonomy" id="2666033"/>
    <lineage>
        <taxon>Bacteria</taxon>
        <taxon>Pseudomonadati</taxon>
        <taxon>Pseudomonadota</taxon>
        <taxon>Alphaproteobacteria</taxon>
        <taxon>Parvularculales</taxon>
        <taxon>Parvularculaceae</taxon>
        <taxon>Hyphococcus</taxon>
    </lineage>
</organism>
<comment type="caution">
    <text evidence="13">The sequence shown here is derived from an EMBL/GenBank/DDBJ whole genome shotgun (WGS) entry which is preliminary data.</text>
</comment>
<dbReference type="EMBL" id="JBHPON010000001">
    <property type="protein sequence ID" value="MFC6034216.1"/>
    <property type="molecule type" value="Genomic_DNA"/>
</dbReference>
<comment type="catalytic activity">
    <reaction evidence="10 11">
        <text>tRNA(Gly) + glycine + ATP = glycyl-tRNA(Gly) + AMP + diphosphate</text>
        <dbReference type="Rhea" id="RHEA:16013"/>
        <dbReference type="Rhea" id="RHEA-COMP:9664"/>
        <dbReference type="Rhea" id="RHEA-COMP:9683"/>
        <dbReference type="ChEBI" id="CHEBI:30616"/>
        <dbReference type="ChEBI" id="CHEBI:33019"/>
        <dbReference type="ChEBI" id="CHEBI:57305"/>
        <dbReference type="ChEBI" id="CHEBI:78442"/>
        <dbReference type="ChEBI" id="CHEBI:78522"/>
        <dbReference type="ChEBI" id="CHEBI:456215"/>
        <dbReference type="EC" id="6.1.1.14"/>
    </reaction>
</comment>
<dbReference type="PANTHER" id="PTHR30075:SF2">
    <property type="entry name" value="GLYCINE--TRNA LIGASE, CHLOROPLASTIC_MITOCHONDRIAL 2"/>
    <property type="match status" value="1"/>
</dbReference>
<dbReference type="Proteomes" id="UP001596116">
    <property type="component" value="Unassembled WGS sequence"/>
</dbReference>
<protein>
    <recommendedName>
        <fullName evidence="11">Glycine--tRNA ligase beta subunit</fullName>
        <ecNumber evidence="11">6.1.1.14</ecNumber>
    </recommendedName>
    <alternativeName>
        <fullName evidence="11">Glycyl-tRNA synthetase beta subunit</fullName>
        <shortName evidence="11">GlyRS</shortName>
    </alternativeName>
</protein>
<evidence type="ECO:0000256" key="11">
    <source>
        <dbReference type="HAMAP-Rule" id="MF_00255"/>
    </source>
</evidence>
<evidence type="ECO:0000256" key="7">
    <source>
        <dbReference type="ARBA" id="ARBA00022840"/>
    </source>
</evidence>
<evidence type="ECO:0000256" key="4">
    <source>
        <dbReference type="ARBA" id="ARBA00022490"/>
    </source>
</evidence>
<gene>
    <name evidence="11 13" type="primary">glyS</name>
    <name evidence="13" type="ORF">ACFMB1_01600</name>
</gene>
<proteinExistence type="inferred from homology"/>
<reference evidence="13 14" key="1">
    <citation type="submission" date="2024-09" db="EMBL/GenBank/DDBJ databases">
        <authorList>
            <person name="Zhang Z.-H."/>
        </authorList>
    </citation>
    <scope>NUCLEOTIDE SEQUENCE [LARGE SCALE GENOMIC DNA]</scope>
    <source>
        <strain evidence="13 14">HHTR114</strain>
    </source>
</reference>
<dbReference type="PRINTS" id="PR01045">
    <property type="entry name" value="TRNASYNTHGB"/>
</dbReference>
<keyword evidence="7 11" id="KW-0067">ATP-binding</keyword>
<evidence type="ECO:0000256" key="1">
    <source>
        <dbReference type="ARBA" id="ARBA00004496"/>
    </source>
</evidence>
<dbReference type="PANTHER" id="PTHR30075">
    <property type="entry name" value="GLYCYL-TRNA SYNTHETASE"/>
    <property type="match status" value="1"/>
</dbReference>
<keyword evidence="5 11" id="KW-0436">Ligase</keyword>
<dbReference type="PROSITE" id="PS50861">
    <property type="entry name" value="AA_TRNA_LIGASE_II_GLYAB"/>
    <property type="match status" value="1"/>
</dbReference>
<dbReference type="SUPFAM" id="SSF109604">
    <property type="entry name" value="HD-domain/PDEase-like"/>
    <property type="match status" value="1"/>
</dbReference>
<evidence type="ECO:0000256" key="5">
    <source>
        <dbReference type="ARBA" id="ARBA00022598"/>
    </source>
</evidence>
<evidence type="ECO:0000256" key="3">
    <source>
        <dbReference type="ARBA" id="ARBA00011209"/>
    </source>
</evidence>
<evidence type="ECO:0000259" key="12">
    <source>
        <dbReference type="Pfam" id="PF05746"/>
    </source>
</evidence>
<comment type="subcellular location">
    <subcellularLocation>
        <location evidence="1 11">Cytoplasm</location>
    </subcellularLocation>
</comment>
<accession>A0ABW1KQR3</accession>
<dbReference type="Pfam" id="PF05746">
    <property type="entry name" value="DALR_1"/>
    <property type="match status" value="1"/>
</dbReference>
<keyword evidence="6 11" id="KW-0547">Nucleotide-binding</keyword>
<evidence type="ECO:0000313" key="14">
    <source>
        <dbReference type="Proteomes" id="UP001596116"/>
    </source>
</evidence>
<name>A0ABW1KQR3_9PROT</name>
<dbReference type="Pfam" id="PF02092">
    <property type="entry name" value="tRNA_synt_2f"/>
    <property type="match status" value="1"/>
</dbReference>
<keyword evidence="9 11" id="KW-0030">Aminoacyl-tRNA synthetase</keyword>
<evidence type="ECO:0000256" key="6">
    <source>
        <dbReference type="ARBA" id="ARBA00022741"/>
    </source>
</evidence>